<dbReference type="HOGENOM" id="CLU_2836649_0_0_1"/>
<name>L1JZ96_GUITC</name>
<dbReference type="Proteomes" id="UP000011087">
    <property type="component" value="Unassembled WGS sequence"/>
</dbReference>
<protein>
    <submittedName>
        <fullName evidence="1 2">Uncharacterized protein</fullName>
    </submittedName>
</protein>
<dbReference type="PaxDb" id="55529-EKX53896"/>
<dbReference type="EMBL" id="JH992969">
    <property type="protein sequence ID" value="EKX53896.1"/>
    <property type="molecule type" value="Genomic_DNA"/>
</dbReference>
<keyword evidence="3" id="KW-1185">Reference proteome</keyword>
<reference evidence="2" key="3">
    <citation type="submission" date="2016-03" db="UniProtKB">
        <authorList>
            <consortium name="EnsemblProtists"/>
        </authorList>
    </citation>
    <scope>IDENTIFICATION</scope>
</reference>
<proteinExistence type="predicted"/>
<reference evidence="1 3" key="1">
    <citation type="journal article" date="2012" name="Nature">
        <title>Algal genomes reveal evolutionary mosaicism and the fate of nucleomorphs.</title>
        <authorList>
            <consortium name="DOE Joint Genome Institute"/>
            <person name="Curtis B.A."/>
            <person name="Tanifuji G."/>
            <person name="Burki F."/>
            <person name="Gruber A."/>
            <person name="Irimia M."/>
            <person name="Maruyama S."/>
            <person name="Arias M.C."/>
            <person name="Ball S.G."/>
            <person name="Gile G.H."/>
            <person name="Hirakawa Y."/>
            <person name="Hopkins J.F."/>
            <person name="Kuo A."/>
            <person name="Rensing S.A."/>
            <person name="Schmutz J."/>
            <person name="Symeonidi A."/>
            <person name="Elias M."/>
            <person name="Eveleigh R.J."/>
            <person name="Herman E.K."/>
            <person name="Klute M.J."/>
            <person name="Nakayama T."/>
            <person name="Obornik M."/>
            <person name="Reyes-Prieto A."/>
            <person name="Armbrust E.V."/>
            <person name="Aves S.J."/>
            <person name="Beiko R.G."/>
            <person name="Coutinho P."/>
            <person name="Dacks J.B."/>
            <person name="Durnford D.G."/>
            <person name="Fast N.M."/>
            <person name="Green B.R."/>
            <person name="Grisdale C.J."/>
            <person name="Hempel F."/>
            <person name="Henrissat B."/>
            <person name="Hoppner M.P."/>
            <person name="Ishida K."/>
            <person name="Kim E."/>
            <person name="Koreny L."/>
            <person name="Kroth P.G."/>
            <person name="Liu Y."/>
            <person name="Malik S.B."/>
            <person name="Maier U.G."/>
            <person name="McRose D."/>
            <person name="Mock T."/>
            <person name="Neilson J.A."/>
            <person name="Onodera N.T."/>
            <person name="Poole A.M."/>
            <person name="Pritham E.J."/>
            <person name="Richards T.A."/>
            <person name="Rocap G."/>
            <person name="Roy S.W."/>
            <person name="Sarai C."/>
            <person name="Schaack S."/>
            <person name="Shirato S."/>
            <person name="Slamovits C.H."/>
            <person name="Spencer D.F."/>
            <person name="Suzuki S."/>
            <person name="Worden A.Z."/>
            <person name="Zauner S."/>
            <person name="Barry K."/>
            <person name="Bell C."/>
            <person name="Bharti A.K."/>
            <person name="Crow J.A."/>
            <person name="Grimwood J."/>
            <person name="Kramer R."/>
            <person name="Lindquist E."/>
            <person name="Lucas S."/>
            <person name="Salamov A."/>
            <person name="McFadden G.I."/>
            <person name="Lane C.E."/>
            <person name="Keeling P.J."/>
            <person name="Gray M.W."/>
            <person name="Grigoriev I.V."/>
            <person name="Archibald J.M."/>
        </authorList>
    </citation>
    <scope>NUCLEOTIDE SEQUENCE</scope>
    <source>
        <strain evidence="1 3">CCMP2712</strain>
    </source>
</reference>
<sequence length="66" mass="7344">MSNYKLPLILFAIESKDNFIDSDHTIVSYWWVVSEQAVGRNGGGSEAVASSEAKLNSRQAAVFDHW</sequence>
<evidence type="ECO:0000313" key="3">
    <source>
        <dbReference type="Proteomes" id="UP000011087"/>
    </source>
</evidence>
<dbReference type="GeneID" id="17310366"/>
<dbReference type="EnsemblProtists" id="EKX53896">
    <property type="protein sequence ID" value="EKX53896"/>
    <property type="gene ID" value="GUITHDRAFT_150328"/>
</dbReference>
<dbReference type="KEGG" id="gtt:GUITHDRAFT_150328"/>
<evidence type="ECO:0000313" key="1">
    <source>
        <dbReference type="EMBL" id="EKX53896.1"/>
    </source>
</evidence>
<gene>
    <name evidence="1" type="ORF">GUITHDRAFT_150328</name>
</gene>
<accession>L1JZ96</accession>
<evidence type="ECO:0000313" key="2">
    <source>
        <dbReference type="EnsemblProtists" id="EKX53896"/>
    </source>
</evidence>
<organism evidence="1">
    <name type="scientific">Guillardia theta (strain CCMP2712)</name>
    <name type="common">Cryptophyte</name>
    <dbReference type="NCBI Taxonomy" id="905079"/>
    <lineage>
        <taxon>Eukaryota</taxon>
        <taxon>Cryptophyceae</taxon>
        <taxon>Pyrenomonadales</taxon>
        <taxon>Geminigeraceae</taxon>
        <taxon>Guillardia</taxon>
    </lineage>
</organism>
<dbReference type="RefSeq" id="XP_005840876.1">
    <property type="nucleotide sequence ID" value="XM_005840819.1"/>
</dbReference>
<dbReference type="AlphaFoldDB" id="L1JZ96"/>
<reference evidence="3" key="2">
    <citation type="submission" date="2012-11" db="EMBL/GenBank/DDBJ databases">
        <authorList>
            <person name="Kuo A."/>
            <person name="Curtis B.A."/>
            <person name="Tanifuji G."/>
            <person name="Burki F."/>
            <person name="Gruber A."/>
            <person name="Irimia M."/>
            <person name="Maruyama S."/>
            <person name="Arias M.C."/>
            <person name="Ball S.G."/>
            <person name="Gile G.H."/>
            <person name="Hirakawa Y."/>
            <person name="Hopkins J.F."/>
            <person name="Rensing S.A."/>
            <person name="Schmutz J."/>
            <person name="Symeonidi A."/>
            <person name="Elias M."/>
            <person name="Eveleigh R.J."/>
            <person name="Herman E.K."/>
            <person name="Klute M.J."/>
            <person name="Nakayama T."/>
            <person name="Obornik M."/>
            <person name="Reyes-Prieto A."/>
            <person name="Armbrust E.V."/>
            <person name="Aves S.J."/>
            <person name="Beiko R.G."/>
            <person name="Coutinho P."/>
            <person name="Dacks J.B."/>
            <person name="Durnford D.G."/>
            <person name="Fast N.M."/>
            <person name="Green B.R."/>
            <person name="Grisdale C."/>
            <person name="Hempe F."/>
            <person name="Henrissat B."/>
            <person name="Hoppner M.P."/>
            <person name="Ishida K.-I."/>
            <person name="Kim E."/>
            <person name="Koreny L."/>
            <person name="Kroth P.G."/>
            <person name="Liu Y."/>
            <person name="Malik S.-B."/>
            <person name="Maier U.G."/>
            <person name="McRose D."/>
            <person name="Mock T."/>
            <person name="Neilson J.A."/>
            <person name="Onodera N.T."/>
            <person name="Poole A.M."/>
            <person name="Pritham E.J."/>
            <person name="Richards T.A."/>
            <person name="Rocap G."/>
            <person name="Roy S.W."/>
            <person name="Sarai C."/>
            <person name="Schaack S."/>
            <person name="Shirato S."/>
            <person name="Slamovits C.H."/>
            <person name="Spencer D.F."/>
            <person name="Suzuki S."/>
            <person name="Worden A.Z."/>
            <person name="Zauner S."/>
            <person name="Barry K."/>
            <person name="Bell C."/>
            <person name="Bharti A.K."/>
            <person name="Crow J.A."/>
            <person name="Grimwood J."/>
            <person name="Kramer R."/>
            <person name="Lindquist E."/>
            <person name="Lucas S."/>
            <person name="Salamov A."/>
            <person name="McFadden G.I."/>
            <person name="Lane C.E."/>
            <person name="Keeling P.J."/>
            <person name="Gray M.W."/>
            <person name="Grigoriev I.V."/>
            <person name="Archibald J.M."/>
        </authorList>
    </citation>
    <scope>NUCLEOTIDE SEQUENCE</scope>
    <source>
        <strain evidence="3">CCMP2712</strain>
    </source>
</reference>